<dbReference type="AlphaFoldDB" id="A0A8I5NVM1"/>
<dbReference type="PRINTS" id="PR02045">
    <property type="entry name" value="F138DOMAIN"/>
</dbReference>
<evidence type="ECO:0000313" key="2">
    <source>
        <dbReference type="Proteomes" id="UP000028761"/>
    </source>
</evidence>
<reference evidence="1" key="3">
    <citation type="submission" date="2025-09" db="UniProtKB">
        <authorList>
            <consortium name="Ensembl"/>
        </authorList>
    </citation>
    <scope>IDENTIFICATION</scope>
</reference>
<proteinExistence type="predicted"/>
<keyword evidence="2" id="KW-1185">Reference proteome</keyword>
<reference evidence="1" key="2">
    <citation type="submission" date="2025-08" db="UniProtKB">
        <authorList>
            <consortium name="Ensembl"/>
        </authorList>
    </citation>
    <scope>IDENTIFICATION</scope>
</reference>
<protein>
    <submittedName>
        <fullName evidence="1">Uncharacterized protein</fullName>
    </submittedName>
</protein>
<reference evidence="1 2" key="1">
    <citation type="submission" date="2012-03" db="EMBL/GenBank/DDBJ databases">
        <title>Whole Genome Assembly of Papio anubis.</title>
        <authorList>
            <person name="Liu Y.L."/>
            <person name="Abraham K.A."/>
            <person name="Akbar H.A."/>
            <person name="Ali S.A."/>
            <person name="Anosike U.A."/>
            <person name="Aqrawi P.A."/>
            <person name="Arias F.A."/>
            <person name="Attaway T.A."/>
            <person name="Awwad R.A."/>
            <person name="Babu C.B."/>
            <person name="Bandaranaike D.B."/>
            <person name="Battles P.B."/>
            <person name="Bell A.B."/>
            <person name="Beltran B.B."/>
            <person name="Berhane-Mersha D.B."/>
            <person name="Bess C.B."/>
            <person name="Bickham C.B."/>
            <person name="Bolden T.B."/>
            <person name="Carter K.C."/>
            <person name="Chau D.C."/>
            <person name="Chavez A.C."/>
            <person name="Clerc-Blankenburg K.C."/>
            <person name="Coyle M.C."/>
            <person name="Dao M.D."/>
            <person name="Davila M.L.D."/>
            <person name="Davy-Carroll L.D."/>
            <person name="Denson S.D."/>
            <person name="Dinh H.D."/>
            <person name="Fernandez S.F."/>
            <person name="Fernando P.F."/>
            <person name="Forbes L.F."/>
            <person name="Francis C.F."/>
            <person name="Francisco L.F."/>
            <person name="Fu Q.F."/>
            <person name="Garcia-Iii R.G."/>
            <person name="Garrett T.G."/>
            <person name="Gross S.G."/>
            <person name="Gubbala S.G."/>
            <person name="Hirani K.H."/>
            <person name="Hogues M.H."/>
            <person name="Hollins B.H."/>
            <person name="Jackson L.J."/>
            <person name="Javaid M.J."/>
            <person name="Jhangiani S.J."/>
            <person name="Johnson A.J."/>
            <person name="Johnson B.J."/>
            <person name="Jones J.J."/>
            <person name="Joshi V.J."/>
            <person name="Kalu J.K."/>
            <person name="Khan N.K."/>
            <person name="Korchina V.K."/>
            <person name="Kovar C.K."/>
            <person name="Lago L.L."/>
            <person name="Lara F.L."/>
            <person name="Le T.-K.L."/>
            <person name="Lee S.L."/>
            <person name="Legall-Iii F.L."/>
            <person name="Lemon S.L."/>
            <person name="Liu J.L."/>
            <person name="Liu Y.-S.L."/>
            <person name="Liyanage D.L."/>
            <person name="Lopez J.L."/>
            <person name="Lorensuhewa L.L."/>
            <person name="Mata R.M."/>
            <person name="Mathew T.M."/>
            <person name="Mercado C.M."/>
            <person name="Mercado I.M."/>
            <person name="Morales K.M."/>
            <person name="Morgan M.M."/>
            <person name="Munidasa M.M."/>
            <person name="Ngo D.N."/>
            <person name="Nguyen L.N."/>
            <person name="Nguyen T.N."/>
            <person name="Nguyen N.N."/>
            <person name="Obregon M.O."/>
            <person name="Okwuonu G.O."/>
            <person name="Ongeri F.O."/>
            <person name="Onwere C.O."/>
            <person name="Osifeso I.O."/>
            <person name="Parra A.P."/>
            <person name="Patil S.P."/>
            <person name="Perez A.P."/>
            <person name="Perez Y.P."/>
            <person name="Pham C.P."/>
            <person name="Pu L.-L.P."/>
            <person name="Puazo M.P."/>
            <person name="Quiroz J.Q."/>
            <person name="Rouhana J.R."/>
            <person name="Ruiz M.R."/>
            <person name="Ruiz S.-J.R."/>
            <person name="Saada N.S."/>
            <person name="Santibanez J.S."/>
            <person name="Scheel M.S."/>
            <person name="Schneider B.S."/>
            <person name="Simmons D.S."/>
            <person name="Sisson I.S."/>
            <person name="Tang L.-Y.T."/>
            <person name="Thornton R.T."/>
            <person name="Tisius J.T."/>
            <person name="Toledanes G.T."/>
            <person name="Trejos Z.T."/>
            <person name="Usmani K.U."/>
            <person name="Varghese R.V."/>
            <person name="Vattathil S.V."/>
            <person name="Vee V.V."/>
            <person name="Walker D.W."/>
            <person name="Weissenberger G.W."/>
            <person name="White C.W."/>
            <person name="Williams A.W."/>
            <person name="Woodworth J.W."/>
            <person name="Wright R.W."/>
            <person name="Zhu Y.Z."/>
            <person name="Han Y.H."/>
            <person name="Newsham I.N."/>
            <person name="Nazareth L.N."/>
            <person name="Worley K.W."/>
            <person name="Muzny D.M."/>
            <person name="Rogers J.R."/>
            <person name="Gibbs R.G."/>
        </authorList>
    </citation>
    <scope>NUCLEOTIDE SEQUENCE [LARGE SCALE GENOMIC DNA]</scope>
</reference>
<dbReference type="PANTHER" id="PTHR12138">
    <property type="entry name" value="PRIMATE-EXPANDED PROTEIN FAMILY"/>
    <property type="match status" value="1"/>
</dbReference>
<organism evidence="1 2">
    <name type="scientific">Papio anubis</name>
    <name type="common">Olive baboon</name>
    <dbReference type="NCBI Taxonomy" id="9555"/>
    <lineage>
        <taxon>Eukaryota</taxon>
        <taxon>Metazoa</taxon>
        <taxon>Chordata</taxon>
        <taxon>Craniata</taxon>
        <taxon>Vertebrata</taxon>
        <taxon>Euteleostomi</taxon>
        <taxon>Mammalia</taxon>
        <taxon>Eutheria</taxon>
        <taxon>Euarchontoglires</taxon>
        <taxon>Primates</taxon>
        <taxon>Haplorrhini</taxon>
        <taxon>Catarrhini</taxon>
        <taxon>Cercopithecidae</taxon>
        <taxon>Cercopithecinae</taxon>
        <taxon>Papio</taxon>
    </lineage>
</organism>
<dbReference type="Proteomes" id="UP000028761">
    <property type="component" value="Chromosome 2"/>
</dbReference>
<dbReference type="Ensembl" id="ENSPANT00000075017.1">
    <property type="protein sequence ID" value="ENSPANP00000057386.1"/>
    <property type="gene ID" value="ENSPANG00000044547.1"/>
</dbReference>
<dbReference type="GeneTree" id="ENSGT01120000271815"/>
<name>A0A8I5NVM1_PAPAN</name>
<sequence length="154" mass="16875">MKDHVHPELPRTTLESHFRNILTDTPRNKLLPAIWAFPSPSVTGKGSRFRSQERALGSHARKNSRLEHNGTISAHCKLCLLDSSDSPASASQVAGITSAYHHAQLNFVYLLQTGFHHVDKADLELLTSSDLPSSASQSVGITGMSHHTGQKKIF</sequence>
<accession>A0A8I5NVM1</accession>
<evidence type="ECO:0000313" key="1">
    <source>
        <dbReference type="Ensembl" id="ENSPANP00000057386.1"/>
    </source>
</evidence>
<dbReference type="PANTHER" id="PTHR12138:SF135">
    <property type="entry name" value="SAM DOMAIN-CONTAINING PROTEIN"/>
    <property type="match status" value="1"/>
</dbReference>